<keyword evidence="4" id="KW-1185">Reference proteome</keyword>
<evidence type="ECO:0000313" key="3">
    <source>
        <dbReference type="EMBL" id="QIG43589.1"/>
    </source>
</evidence>
<dbReference type="InterPro" id="IPR006311">
    <property type="entry name" value="TAT_signal"/>
</dbReference>
<accession>A0A6G6WEF0</accession>
<dbReference type="PANTHER" id="PTHR42834">
    <property type="entry name" value="ENDONUCLEASE/EXONUCLEASE/PHOSPHATASE FAMILY PROTEIN (AFU_ORTHOLOGUE AFUA_3G09210)"/>
    <property type="match status" value="1"/>
</dbReference>
<dbReference type="KEGG" id="nano:G5V58_13205"/>
<dbReference type="InterPro" id="IPR036415">
    <property type="entry name" value="Lamin_tail_dom_sf"/>
</dbReference>
<dbReference type="InterPro" id="IPR005135">
    <property type="entry name" value="Endo/exonuclease/phosphatase"/>
</dbReference>
<proteinExistence type="predicted"/>
<dbReference type="PROSITE" id="PS51841">
    <property type="entry name" value="LTD"/>
    <property type="match status" value="1"/>
</dbReference>
<feature type="signal peptide" evidence="1">
    <location>
        <begin position="1"/>
        <end position="36"/>
    </location>
</feature>
<dbReference type="CDD" id="cd04486">
    <property type="entry name" value="YhcR_OBF_like"/>
    <property type="match status" value="1"/>
</dbReference>
<dbReference type="InterPro" id="IPR015919">
    <property type="entry name" value="Cadherin-like_sf"/>
</dbReference>
<name>A0A6G6WEF0_9ACTN</name>
<dbReference type="EMBL" id="CP049257">
    <property type="protein sequence ID" value="QIG43589.1"/>
    <property type="molecule type" value="Genomic_DNA"/>
</dbReference>
<protein>
    <submittedName>
        <fullName evidence="3">ExeM/NucH family extracellular endonuclease</fullName>
    </submittedName>
</protein>
<feature type="domain" description="LTD" evidence="2">
    <location>
        <begin position="31"/>
        <end position="168"/>
    </location>
</feature>
<keyword evidence="3" id="KW-0378">Hydrolase</keyword>
<keyword evidence="3" id="KW-0540">Nuclease</keyword>
<dbReference type="SUPFAM" id="SSF56219">
    <property type="entry name" value="DNase I-like"/>
    <property type="match status" value="1"/>
</dbReference>
<dbReference type="RefSeq" id="WP_165233389.1">
    <property type="nucleotide sequence ID" value="NZ_CP049257.1"/>
</dbReference>
<gene>
    <name evidence="3" type="ORF">G5V58_13205</name>
</gene>
<dbReference type="PANTHER" id="PTHR42834:SF1">
    <property type="entry name" value="ENDONUCLEASE_EXONUCLEASE_PHOSPHATASE FAMILY PROTEIN (AFU_ORTHOLOGUE AFUA_3G09210)"/>
    <property type="match status" value="1"/>
</dbReference>
<dbReference type="InterPro" id="IPR036691">
    <property type="entry name" value="Endo/exonu/phosph_ase_sf"/>
</dbReference>
<dbReference type="Gene3D" id="2.60.40.10">
    <property type="entry name" value="Immunoglobulins"/>
    <property type="match status" value="2"/>
</dbReference>
<feature type="chain" id="PRO_5026260203" evidence="1">
    <location>
        <begin position="37"/>
        <end position="1143"/>
    </location>
</feature>
<dbReference type="Pfam" id="PF05345">
    <property type="entry name" value="He_PIG"/>
    <property type="match status" value="1"/>
</dbReference>
<dbReference type="Gene3D" id="3.60.10.10">
    <property type="entry name" value="Endonuclease/exonuclease/phosphatase"/>
    <property type="match status" value="1"/>
</dbReference>
<dbReference type="NCBIfam" id="NF033681">
    <property type="entry name" value="ExeM_NucH_DNase"/>
    <property type="match status" value="1"/>
</dbReference>
<dbReference type="Pfam" id="PF00932">
    <property type="entry name" value="LTD"/>
    <property type="match status" value="1"/>
</dbReference>
<dbReference type="GO" id="GO:0016020">
    <property type="term" value="C:membrane"/>
    <property type="evidence" value="ECO:0007669"/>
    <property type="project" value="InterPro"/>
</dbReference>
<dbReference type="GO" id="GO:0005509">
    <property type="term" value="F:calcium ion binding"/>
    <property type="evidence" value="ECO:0007669"/>
    <property type="project" value="InterPro"/>
</dbReference>
<reference evidence="3 4" key="1">
    <citation type="submission" date="2020-02" db="EMBL/GenBank/DDBJ databases">
        <title>Full genome sequence of Nocardioides sp. R-3366.</title>
        <authorList>
            <person name="Im W.-T."/>
        </authorList>
    </citation>
    <scope>NUCLEOTIDE SEQUENCE [LARGE SCALE GENOMIC DNA]</scope>
    <source>
        <strain evidence="3 4">R-3366</strain>
    </source>
</reference>
<dbReference type="SUPFAM" id="SSF74853">
    <property type="entry name" value="Lamin A/C globular tail domain"/>
    <property type="match status" value="1"/>
</dbReference>
<organism evidence="3 4">
    <name type="scientific">Nocardioides anomalus</name>
    <dbReference type="NCBI Taxonomy" id="2712223"/>
    <lineage>
        <taxon>Bacteria</taxon>
        <taxon>Bacillati</taxon>
        <taxon>Actinomycetota</taxon>
        <taxon>Actinomycetes</taxon>
        <taxon>Propionibacteriales</taxon>
        <taxon>Nocardioidaceae</taxon>
        <taxon>Nocardioides</taxon>
    </lineage>
</organism>
<sequence>MPSSRPRRRARLSALVTGALALGGAPLLLAPGSAEAVSATVLINEVYVNGGSAGATYTNKYVELRNLTGEDIALSGMSIQYRAPGTTGASGIITQLTGSIPAHGYYVVVGGSNGANGAAVPTTTGASQSATGSFNPGGGGGTVALINGSTSVDLATLSNSVDKLGYGTSNAPEGGASGAGPTGNSVTMSIGRTSATDTDVNTDDFAAQTPTPNADNPTASATVALTNPGPQSGYVGYPIAPLQLVASGGDGTRSYTATGLPAGLSLDPATGVVTGTPTTAEAPTVTVGVTDTSGTDSEQFTWTISAAPASSAIATIQGTGSASAQVGQRVATQGVVTARYPTGGLNGFFVQTPGPDTANASDAIFVQGSGTYPDVGTSVDVVGTVSESFDLTRLTGAVWRAHTPSLGAVQYKTVIPGTDCPLPGDTCLSGATLDTAREVVEGEAFQPAASNPWTLTDVYDGRPYYGTGDEGGSSNFGELGVAAESDQALVAPTELFDAQTQAVQVTNRTRWNDAHRIVLDDGTSTNYSTVSGSALPWMSKDYVPRVGASVTFPGPVVLYKDFGVWRVEPSTPVAGVPSSTQPQLEQTRAAEAAPAPVGGDVRLATFNVLNFFPTTGEEYVGNGLGVCTYYDDRQAHHITTRNCGNPSTDSGNGPRGAANADNLARQQTKIVSAITTADADIVSLEELENSAKFGKSRDFAIGQLVDALNQASAPGTWAYAPSPTGADLPPIGDEDVIRTGFIYQPAAVSLVGSSRILVGSAAFANAREPLAQAFKKTGAPDSAAFTVIVNHFKSKGSGADDGTGQGNSNPDRVAQANALVGFANQFKADRGTDRVFLVGDFNAYSHEDPVQVLETAGYAAVDSTTDPGEETYNFDGQIGSLDHVFANAPAKASVTGADVWPINGYESVLYEYSRYNANITDLYDAGPFRSSDHSPEIVGITATTPVAQATVQSPPAVSVTYGQPTVIPVQVSAAGAAPTGTVTVSLGAATLGTGTLTGGRTTVTIPPSSLAPGTYSLTVRYSGDGAVQPASTTTTLSVAKAASSVEADTKQDKPTVGDKIKVVVDVQGAGGLPATGQVTVVVKGGRDVTATLVNGSVVVKAGRYTKPGKRTVVITYLGSSTLEASTTTLKVKVKPKTKGGGRG</sequence>
<dbReference type="InterPro" id="IPR001322">
    <property type="entry name" value="Lamin_tail_dom"/>
</dbReference>
<dbReference type="AlphaFoldDB" id="A0A6G6WEF0"/>
<keyword evidence="3" id="KW-0255">Endonuclease</keyword>
<evidence type="ECO:0000256" key="1">
    <source>
        <dbReference type="SAM" id="SignalP"/>
    </source>
</evidence>
<dbReference type="InterPro" id="IPR013783">
    <property type="entry name" value="Ig-like_fold"/>
</dbReference>
<keyword evidence="1" id="KW-0732">Signal</keyword>
<evidence type="ECO:0000313" key="4">
    <source>
        <dbReference type="Proteomes" id="UP000502996"/>
    </source>
</evidence>
<dbReference type="SUPFAM" id="SSF49313">
    <property type="entry name" value="Cadherin-like"/>
    <property type="match status" value="1"/>
</dbReference>
<dbReference type="Pfam" id="PF03372">
    <property type="entry name" value="Exo_endo_phos"/>
    <property type="match status" value="1"/>
</dbReference>
<dbReference type="GO" id="GO:0004519">
    <property type="term" value="F:endonuclease activity"/>
    <property type="evidence" value="ECO:0007669"/>
    <property type="project" value="UniProtKB-KW"/>
</dbReference>
<dbReference type="InterPro" id="IPR047971">
    <property type="entry name" value="ExeM-like"/>
</dbReference>
<dbReference type="PROSITE" id="PS51318">
    <property type="entry name" value="TAT"/>
    <property type="match status" value="1"/>
</dbReference>
<evidence type="ECO:0000259" key="2">
    <source>
        <dbReference type="PROSITE" id="PS51841"/>
    </source>
</evidence>
<dbReference type="GO" id="GO:0005975">
    <property type="term" value="P:carbohydrate metabolic process"/>
    <property type="evidence" value="ECO:0007669"/>
    <property type="project" value="UniProtKB-ARBA"/>
</dbReference>
<dbReference type="Proteomes" id="UP000502996">
    <property type="component" value="Chromosome"/>
</dbReference>
<dbReference type="Pfam" id="PF16640">
    <property type="entry name" value="Big_3_5"/>
    <property type="match status" value="1"/>
</dbReference>
<dbReference type="InterPro" id="IPR032109">
    <property type="entry name" value="Big_3_5"/>
</dbReference>
<dbReference type="CDD" id="cd10283">
    <property type="entry name" value="MnuA_DNase1-like"/>
    <property type="match status" value="1"/>
</dbReference>